<evidence type="ECO:0000256" key="2">
    <source>
        <dbReference type="PIRSR" id="PIRSR005211-1"/>
    </source>
</evidence>
<dbReference type="GO" id="GO:0034338">
    <property type="term" value="F:short-chain carboxylesterase activity"/>
    <property type="evidence" value="ECO:0007669"/>
    <property type="project" value="TreeGrafter"/>
</dbReference>
<dbReference type="STRING" id="202956.BJN41_09360"/>
<sequence length="368" mass="42198">MMSTLQKIAQITQAVLDQITGADIPTLYYHPHGEIRRVLDYLPQLKEKYRPTPWLSNTHVHLLYFDLIKKKTIRQQYDQVDQLTMQDGGITAVAWVGYDLPADTPTIVLMHTITGSLESMRELVRDLHQQTQWRIALCLRRGHGNLPMPVPQINIFGSTHDLREQIAFIQQQFPHSELYGVGSSAGSGLLVRYLGEEGEQTPIKAAFALCPGYNTELGFQHVHPFYSKVMTKKLFQFFIHPHQDIWKNLKSLSQVLSATSLAEFEKAYFEMAGFENYDSYTKAINPIYVFEHVKIPLMVLNAEDDPVCHIKNFDPYKETIRKMPNIMVVTTRKGSHCGFYEGVGFTKSWASRLISNYFKVHSQLQQAS</sequence>
<keyword evidence="4" id="KW-0378">Hydrolase</keyword>
<dbReference type="Pfam" id="PF00561">
    <property type="entry name" value="Abhydrolase_1"/>
    <property type="match status" value="1"/>
</dbReference>
<dbReference type="Gene3D" id="3.40.50.1820">
    <property type="entry name" value="alpha/beta hydrolase"/>
    <property type="match status" value="1"/>
</dbReference>
<dbReference type="InterPro" id="IPR050960">
    <property type="entry name" value="AB_hydrolase_4_sf"/>
</dbReference>
<feature type="active site" description="Charge relay system" evidence="2">
    <location>
        <position position="336"/>
    </location>
</feature>
<dbReference type="PIRSF" id="PIRSF005211">
    <property type="entry name" value="Ab_hydro_YheT"/>
    <property type="match status" value="1"/>
</dbReference>
<organism evidence="4 5">
    <name type="scientific">Acinetobacter towneri</name>
    <dbReference type="NCBI Taxonomy" id="202956"/>
    <lineage>
        <taxon>Bacteria</taxon>
        <taxon>Pseudomonadati</taxon>
        <taxon>Pseudomonadota</taxon>
        <taxon>Gammaproteobacteria</taxon>
        <taxon>Moraxellales</taxon>
        <taxon>Moraxellaceae</taxon>
        <taxon>Acinetobacter</taxon>
    </lineage>
</organism>
<dbReference type="PANTHER" id="PTHR10794">
    <property type="entry name" value="ABHYDROLASE DOMAIN-CONTAINING PROTEIN"/>
    <property type="match status" value="1"/>
</dbReference>
<evidence type="ECO:0000259" key="3">
    <source>
        <dbReference type="Pfam" id="PF00561"/>
    </source>
</evidence>
<evidence type="ECO:0000256" key="1">
    <source>
        <dbReference type="ARBA" id="ARBA00010884"/>
    </source>
</evidence>
<name>A0A1E8E0R4_9GAMM</name>
<dbReference type="Proteomes" id="UP000186931">
    <property type="component" value="Unassembled WGS sequence"/>
</dbReference>
<gene>
    <name evidence="4" type="ORF">BJN41_09360</name>
</gene>
<evidence type="ECO:0000313" key="4">
    <source>
        <dbReference type="EMBL" id="OFE43251.1"/>
    </source>
</evidence>
<dbReference type="AlphaFoldDB" id="A0A1E8E0R4"/>
<dbReference type="SUPFAM" id="SSF53474">
    <property type="entry name" value="alpha/beta-Hydrolases"/>
    <property type="match status" value="1"/>
</dbReference>
<protein>
    <submittedName>
        <fullName evidence="4">Alpha/beta hydrolase</fullName>
    </submittedName>
</protein>
<dbReference type="InterPro" id="IPR000073">
    <property type="entry name" value="AB_hydrolase_1"/>
</dbReference>
<proteinExistence type="inferred from homology"/>
<dbReference type="InterPro" id="IPR012020">
    <property type="entry name" value="ABHD4"/>
</dbReference>
<feature type="active site" description="Charge relay system" evidence="2">
    <location>
        <position position="305"/>
    </location>
</feature>
<dbReference type="RefSeq" id="WP_070154626.1">
    <property type="nucleotide sequence ID" value="NZ_JACANQ010000001.1"/>
</dbReference>
<dbReference type="EMBL" id="MKQS01000014">
    <property type="protein sequence ID" value="OFE43251.1"/>
    <property type="molecule type" value="Genomic_DNA"/>
</dbReference>
<dbReference type="eggNOG" id="COG0429">
    <property type="taxonomic scope" value="Bacteria"/>
</dbReference>
<dbReference type="PANTHER" id="PTHR10794:SF93">
    <property type="entry name" value="SERINE AMINOPEPTIDASE S33 DOMAIN-CONTAINING PROTEIN"/>
    <property type="match status" value="1"/>
</dbReference>
<feature type="domain" description="AB hydrolase-1" evidence="3">
    <location>
        <begin position="105"/>
        <end position="342"/>
    </location>
</feature>
<comment type="caution">
    <text evidence="4">The sequence shown here is derived from an EMBL/GenBank/DDBJ whole genome shotgun (WGS) entry which is preliminary data.</text>
</comment>
<reference evidence="4 5" key="1">
    <citation type="submission" date="2016-10" db="EMBL/GenBank/DDBJ databases">
        <title>Genome of airborne Acinetobacter sp. 5-2Ac02 in the hospital environment: Species near to Acinetobacter towneri.</title>
        <authorList>
            <person name="Barbosa B."/>
            <person name="Fernandez-Garcia L."/>
            <person name="Gato E."/>
            <person name="Leao R."/>
            <person name="Albano R."/>
            <person name="Fernandez B."/>
            <person name="Fernandez-Cuenca F."/>
            <person name="Marques E."/>
            <person name="Tomas M."/>
        </authorList>
    </citation>
    <scope>NUCLEOTIDE SEQUENCE [LARGE SCALE GENOMIC DNA]</scope>
    <source>
        <strain evidence="4 5">5-2Ac02</strain>
    </source>
</reference>
<dbReference type="InterPro" id="IPR029058">
    <property type="entry name" value="AB_hydrolase_fold"/>
</dbReference>
<dbReference type="GO" id="GO:0047372">
    <property type="term" value="F:monoacylglycerol lipase activity"/>
    <property type="evidence" value="ECO:0007669"/>
    <property type="project" value="TreeGrafter"/>
</dbReference>
<accession>A0A1E8E0R4</accession>
<evidence type="ECO:0000313" key="5">
    <source>
        <dbReference type="Proteomes" id="UP000186931"/>
    </source>
</evidence>
<feature type="active site" description="Charge relay system" evidence="2">
    <location>
        <position position="184"/>
    </location>
</feature>
<comment type="similarity">
    <text evidence="1">Belongs to the AB hydrolase superfamily. AB hydrolase 4 family.</text>
</comment>